<dbReference type="InterPro" id="IPR009078">
    <property type="entry name" value="Ferritin-like_SF"/>
</dbReference>
<name>A0ABZ0QMK7_9FIRM</name>
<dbReference type="EMBL" id="CP132508">
    <property type="protein sequence ID" value="WPD18278.1"/>
    <property type="molecule type" value="Genomic_DNA"/>
</dbReference>
<dbReference type="InterPro" id="IPR033908">
    <property type="entry name" value="R2LOX"/>
</dbReference>
<dbReference type="Pfam" id="PF00268">
    <property type="entry name" value="Ribonuc_red_sm"/>
    <property type="match status" value="1"/>
</dbReference>
<dbReference type="SUPFAM" id="SSF47240">
    <property type="entry name" value="Ferritin-like"/>
    <property type="match status" value="1"/>
</dbReference>
<evidence type="ECO:0000256" key="9">
    <source>
        <dbReference type="ARBA" id="ARBA00031672"/>
    </source>
</evidence>
<organism evidence="12 13">
    <name type="scientific">Thermaerobacter composti</name>
    <dbReference type="NCBI Taxonomy" id="554949"/>
    <lineage>
        <taxon>Bacteria</taxon>
        <taxon>Bacillati</taxon>
        <taxon>Bacillota</taxon>
        <taxon>Clostridia</taxon>
        <taxon>Eubacteriales</taxon>
        <taxon>Clostridiales Family XVII. Incertae Sedis</taxon>
        <taxon>Thermaerobacter</taxon>
    </lineage>
</organism>
<keyword evidence="6" id="KW-0560">Oxidoreductase</keyword>
<feature type="region of interest" description="Disordered" evidence="11">
    <location>
        <begin position="318"/>
        <end position="375"/>
    </location>
</feature>
<evidence type="ECO:0000313" key="13">
    <source>
        <dbReference type="Proteomes" id="UP001304683"/>
    </source>
</evidence>
<keyword evidence="13" id="KW-1185">Reference proteome</keyword>
<dbReference type="Proteomes" id="UP001304683">
    <property type="component" value="Chromosome"/>
</dbReference>
<sequence>MSGAATSGAAGGRPGTVEARHDAFVTTSGRGLNHDLPPMRLYHKAKRFGTWDPRSIDLSQDKEDWKLLNDAQKDALLRLVALFAAGEESVTLDLLPLIMVIAREGRLEEEMFLTTFLWEEAKHTEFMRRFLDEVAGVAGADLHHYHTPSYRKIFYEELPRAMHRLLDDPSPAAQAEASVTYNLIVEGVLAETGYYAFYRTLQRQGVMPGFIQGIRNFQRDESRHLAYGVFLLQRLVAADDAIWHVIDRRLNHLLPYALGVTHEIYAAYGDQHPFEVDQKEFIDYAIKQFSLRARRIEQARGKSLAEVYRLAADQVEEATRDPDGPGAAAGDPAGGPPAATGSPAGPAATTGSGPGRAEARAQGGPAAGGGGGSGA</sequence>
<keyword evidence="8" id="KW-0464">Manganese</keyword>
<dbReference type="Gene3D" id="1.10.620.20">
    <property type="entry name" value="Ribonucleotide Reductase, subunit A"/>
    <property type="match status" value="1"/>
</dbReference>
<protein>
    <recommendedName>
        <fullName evidence="4">R2-like ligand binding oxidase</fullName>
    </recommendedName>
    <alternativeName>
        <fullName evidence="10">Ribonucleotide reductase R2 subunit homolog</fullName>
    </alternativeName>
    <alternativeName>
        <fullName evidence="9">Ribonucleotide reductase small subunit homolog</fullName>
    </alternativeName>
</protein>
<evidence type="ECO:0000256" key="8">
    <source>
        <dbReference type="ARBA" id="ARBA00023211"/>
    </source>
</evidence>
<dbReference type="NCBIfam" id="NF006199">
    <property type="entry name" value="PRK08326.1-2"/>
    <property type="match status" value="1"/>
</dbReference>
<comment type="cofactor">
    <cofactor evidence="1">
        <name>Mn(2+)</name>
        <dbReference type="ChEBI" id="CHEBI:29035"/>
    </cofactor>
</comment>
<dbReference type="InterPro" id="IPR000358">
    <property type="entry name" value="RNR_small_fam"/>
</dbReference>
<evidence type="ECO:0000256" key="3">
    <source>
        <dbReference type="ARBA" id="ARBA00007873"/>
    </source>
</evidence>
<gene>
    <name evidence="12" type="ORF">Q5761_07795</name>
</gene>
<dbReference type="NCBIfam" id="NF006202">
    <property type="entry name" value="PRK08326.1-5"/>
    <property type="match status" value="1"/>
</dbReference>
<evidence type="ECO:0000256" key="7">
    <source>
        <dbReference type="ARBA" id="ARBA00023004"/>
    </source>
</evidence>
<evidence type="ECO:0000256" key="4">
    <source>
        <dbReference type="ARBA" id="ARBA00013559"/>
    </source>
</evidence>
<evidence type="ECO:0000256" key="2">
    <source>
        <dbReference type="ARBA" id="ARBA00001962"/>
    </source>
</evidence>
<evidence type="ECO:0000256" key="6">
    <source>
        <dbReference type="ARBA" id="ARBA00023002"/>
    </source>
</evidence>
<feature type="compositionally biased region" description="Low complexity" evidence="11">
    <location>
        <begin position="324"/>
        <end position="351"/>
    </location>
</feature>
<accession>A0ABZ0QMK7</accession>
<feature type="compositionally biased region" description="Gly residues" evidence="11">
    <location>
        <begin position="365"/>
        <end position="375"/>
    </location>
</feature>
<evidence type="ECO:0000256" key="1">
    <source>
        <dbReference type="ARBA" id="ARBA00001936"/>
    </source>
</evidence>
<proteinExistence type="inferred from homology"/>
<evidence type="ECO:0000256" key="5">
    <source>
        <dbReference type="ARBA" id="ARBA00022723"/>
    </source>
</evidence>
<keyword evidence="5" id="KW-0479">Metal-binding</keyword>
<dbReference type="CDD" id="cd07911">
    <property type="entry name" value="RNRR2_Rv0233_like"/>
    <property type="match status" value="1"/>
</dbReference>
<comment type="cofactor">
    <cofactor evidence="2">
        <name>Fe cation</name>
        <dbReference type="ChEBI" id="CHEBI:24875"/>
    </cofactor>
</comment>
<keyword evidence="7" id="KW-0408">Iron</keyword>
<dbReference type="InterPro" id="IPR012348">
    <property type="entry name" value="RNR-like"/>
</dbReference>
<evidence type="ECO:0000313" key="12">
    <source>
        <dbReference type="EMBL" id="WPD18278.1"/>
    </source>
</evidence>
<evidence type="ECO:0000256" key="11">
    <source>
        <dbReference type="SAM" id="MobiDB-lite"/>
    </source>
</evidence>
<reference evidence="12 13" key="1">
    <citation type="submission" date="2023-08" db="EMBL/GenBank/DDBJ databases">
        <title>Genome sequence of Thermaerobacter compostii strain Ins1, a spore-forming filamentous bacterium isolated from a deep geothermal reservoir.</title>
        <authorList>
            <person name="Bregnard D."/>
            <person name="Gonzalez D."/>
            <person name="Junier P."/>
        </authorList>
    </citation>
    <scope>NUCLEOTIDE SEQUENCE [LARGE SCALE GENOMIC DNA]</scope>
    <source>
        <strain evidence="12 13">Ins1</strain>
    </source>
</reference>
<dbReference type="NCBIfam" id="NF006200">
    <property type="entry name" value="PRK08326.1-3"/>
    <property type="match status" value="1"/>
</dbReference>
<evidence type="ECO:0000256" key="10">
    <source>
        <dbReference type="ARBA" id="ARBA00032636"/>
    </source>
</evidence>
<dbReference type="RefSeq" id="WP_318750128.1">
    <property type="nucleotide sequence ID" value="NZ_CP132508.1"/>
</dbReference>
<comment type="similarity">
    <text evidence="3">Belongs to the ribonucleoside diphosphate reductase small chain family. R2-like ligand binding oxidase subfamily.</text>
</comment>